<dbReference type="AlphaFoldDB" id="A0A1Z5HRK9"/>
<dbReference type="GO" id="GO:0006297">
    <property type="term" value="P:nucleotide-excision repair, DNA gap filling"/>
    <property type="evidence" value="ECO:0007669"/>
    <property type="project" value="TreeGrafter"/>
</dbReference>
<dbReference type="InterPro" id="IPR012310">
    <property type="entry name" value="DNA_ligase_ATP-dep_cent"/>
</dbReference>
<dbReference type="GO" id="GO:0006310">
    <property type="term" value="P:DNA recombination"/>
    <property type="evidence" value="ECO:0007669"/>
    <property type="project" value="InterPro"/>
</dbReference>
<dbReference type="GO" id="GO:0003910">
    <property type="term" value="F:DNA ligase (ATP) activity"/>
    <property type="evidence" value="ECO:0007669"/>
    <property type="project" value="InterPro"/>
</dbReference>
<evidence type="ECO:0000313" key="3">
    <source>
        <dbReference type="Proteomes" id="UP000197032"/>
    </source>
</evidence>
<accession>A0A1Z5HRK9</accession>
<keyword evidence="2" id="KW-0436">Ligase</keyword>
<gene>
    <name evidence="2" type="ORF">KKC1_12380</name>
</gene>
<dbReference type="GO" id="GO:0003677">
    <property type="term" value="F:DNA binding"/>
    <property type="evidence" value="ECO:0007669"/>
    <property type="project" value="InterPro"/>
</dbReference>
<organism evidence="2 3">
    <name type="scientific">Calderihabitans maritimus</name>
    <dbReference type="NCBI Taxonomy" id="1246530"/>
    <lineage>
        <taxon>Bacteria</taxon>
        <taxon>Bacillati</taxon>
        <taxon>Bacillota</taxon>
        <taxon>Clostridia</taxon>
        <taxon>Neomoorellales</taxon>
        <taxon>Calderihabitantaceae</taxon>
        <taxon>Calderihabitans</taxon>
    </lineage>
</organism>
<reference evidence="3" key="1">
    <citation type="journal article" date="2017" name="Appl. Environ. Microbiol.">
        <title>Genomic Analysis of Calderihabitans maritimus KKC1, a Thermophilic, Hydrogenogenic, Carboxydotrophic Bacterium Isolated from Marine Sediment.</title>
        <authorList>
            <person name="Omae K."/>
            <person name="Yoneda Y."/>
            <person name="Fukuyama Y."/>
            <person name="Yoshida T."/>
            <person name="Sako Y."/>
        </authorList>
    </citation>
    <scope>NUCLEOTIDE SEQUENCE [LARGE SCALE GENOMIC DNA]</scope>
    <source>
        <strain evidence="3">KKC1</strain>
    </source>
</reference>
<dbReference type="Gene3D" id="3.30.470.30">
    <property type="entry name" value="DNA ligase/mRNA capping enzyme"/>
    <property type="match status" value="1"/>
</dbReference>
<feature type="domain" description="ATP-dependent DNA ligase family profile" evidence="1">
    <location>
        <begin position="105"/>
        <end position="145"/>
    </location>
</feature>
<dbReference type="Proteomes" id="UP000197032">
    <property type="component" value="Unassembled WGS sequence"/>
</dbReference>
<dbReference type="PROSITE" id="PS50160">
    <property type="entry name" value="DNA_LIGASE_A3"/>
    <property type="match status" value="1"/>
</dbReference>
<name>A0A1Z5HRK9_9FIRM</name>
<dbReference type="GO" id="GO:0006303">
    <property type="term" value="P:double-strand break repair via nonhomologous end joining"/>
    <property type="evidence" value="ECO:0007669"/>
    <property type="project" value="TreeGrafter"/>
</dbReference>
<dbReference type="PROSITE" id="PS00697">
    <property type="entry name" value="DNA_LIGASE_A1"/>
    <property type="match status" value="1"/>
</dbReference>
<keyword evidence="3" id="KW-1185">Reference proteome</keyword>
<feature type="non-terminal residue" evidence="2">
    <location>
        <position position="156"/>
    </location>
</feature>
<dbReference type="GO" id="GO:0005524">
    <property type="term" value="F:ATP binding"/>
    <property type="evidence" value="ECO:0007669"/>
    <property type="project" value="InterPro"/>
</dbReference>
<evidence type="ECO:0000313" key="2">
    <source>
        <dbReference type="EMBL" id="GAW92078.1"/>
    </source>
</evidence>
<protein>
    <submittedName>
        <fullName evidence="2">DNA polymerase LigD, ligase domain protein</fullName>
    </submittedName>
</protein>
<dbReference type="PANTHER" id="PTHR45997">
    <property type="entry name" value="DNA LIGASE 4"/>
    <property type="match status" value="1"/>
</dbReference>
<dbReference type="InterPro" id="IPR016059">
    <property type="entry name" value="DNA_ligase_ATP-dep_CS"/>
</dbReference>
<dbReference type="PANTHER" id="PTHR45997:SF1">
    <property type="entry name" value="DNA LIGASE 4"/>
    <property type="match status" value="1"/>
</dbReference>
<dbReference type="InterPro" id="IPR029710">
    <property type="entry name" value="LIG4"/>
</dbReference>
<dbReference type="EMBL" id="BDGJ01000051">
    <property type="protein sequence ID" value="GAW92078.1"/>
    <property type="molecule type" value="Genomic_DNA"/>
</dbReference>
<dbReference type="SUPFAM" id="SSF56091">
    <property type="entry name" value="DNA ligase/mRNA capping enzyme, catalytic domain"/>
    <property type="match status" value="1"/>
</dbReference>
<sequence length="156" mass="18423">MWGEKILPMEPVPVREAFDSPEYIFQVKWDGVRCITHVRKDCVLAHNRKLMDRTKQYPELKELSEILQAEQAVFDGEIIVLRERKPSFPLVLRRDLTTDETTIRRLARKIPVNYMIFDLLYLDGRDMTVLPLRERLEILRKVINPGGTIWITDSFP</sequence>
<evidence type="ECO:0000259" key="1">
    <source>
        <dbReference type="PROSITE" id="PS50160"/>
    </source>
</evidence>
<comment type="caution">
    <text evidence="2">The sequence shown here is derived from an EMBL/GenBank/DDBJ whole genome shotgun (WGS) entry which is preliminary data.</text>
</comment>
<dbReference type="Pfam" id="PF01068">
    <property type="entry name" value="DNA_ligase_A_M"/>
    <property type="match status" value="1"/>
</dbReference>
<proteinExistence type="predicted"/>